<reference evidence="4 7" key="1">
    <citation type="submission" date="2014-05" db="EMBL/GenBank/DDBJ databases">
        <authorList>
            <person name="Aslett A.Martin."/>
            <person name="De Silva Nishadi"/>
        </authorList>
    </citation>
    <scope>NUCLEOTIDE SEQUENCE [LARGE SCALE GENOMIC DNA]</scope>
</reference>
<organism evidence="6 8">
    <name type="scientific">Staphylococcus schweitzeri</name>
    <dbReference type="NCBI Taxonomy" id="1654388"/>
    <lineage>
        <taxon>Bacteria</taxon>
        <taxon>Bacillati</taxon>
        <taxon>Bacillota</taxon>
        <taxon>Bacilli</taxon>
        <taxon>Bacillales</taxon>
        <taxon>Staphylococcaceae</taxon>
        <taxon>Staphylococcus</taxon>
    </lineage>
</organism>
<reference evidence="5 9" key="3">
    <citation type="submission" date="2020-10" db="EMBL/GenBank/DDBJ databases">
        <title>Phenotypic and genomic profiling of Staphylococcus argenteus in Canada and the United States and recommendations for clinical result reporting.</title>
        <authorList>
            <person name="Eshaghi A."/>
            <person name="Bommersbach C."/>
            <person name="Zitterman S."/>
            <person name="Burnham C.-A.D."/>
            <person name="Patel R."/>
            <person name="Schuetz A.N."/>
            <person name="Patel S.N."/>
            <person name="Kus J.V."/>
        </authorList>
    </citation>
    <scope>NUCLEOTIDE SEQUENCE [LARGE SCALE GENOMIC DNA]</scope>
    <source>
        <strain evidence="5 9">DSM 28300</strain>
    </source>
</reference>
<proteinExistence type="inferred from homology"/>
<dbReference type="EMBL" id="CCEH01000005">
    <property type="protein sequence ID" value="CDR27734.1"/>
    <property type="molecule type" value="Genomic_DNA"/>
</dbReference>
<accession>A0A2K4AFQ5</accession>
<evidence type="ECO:0000259" key="3">
    <source>
        <dbReference type="PROSITE" id="PS01031"/>
    </source>
</evidence>
<feature type="domain" description="SHSP" evidence="3">
    <location>
        <begin position="29"/>
        <end position="140"/>
    </location>
</feature>
<dbReference type="SUPFAM" id="SSF49764">
    <property type="entry name" value="HSP20-like chaperones"/>
    <property type="match status" value="1"/>
</dbReference>
<dbReference type="AlphaFoldDB" id="A0A2K4AFQ5"/>
<keyword evidence="9" id="KW-1185">Reference proteome</keyword>
<dbReference type="InterPro" id="IPR031107">
    <property type="entry name" value="Small_HSP"/>
</dbReference>
<dbReference type="EMBL" id="JADAMT010000010">
    <property type="protein sequence ID" value="MBE2129030.1"/>
    <property type="molecule type" value="Genomic_DNA"/>
</dbReference>
<gene>
    <name evidence="6" type="ORF">CD116_09800</name>
    <name evidence="4" type="ORF">ERS140147_00844</name>
    <name evidence="5" type="ORF">ILQ21_08230</name>
</gene>
<name>A0A2K4AFQ5_9STAP</name>
<dbReference type="InterPro" id="IPR008978">
    <property type="entry name" value="HSP20-like_chaperone"/>
</dbReference>
<accession>A0A077UQ67</accession>
<sequence length="140" mass="16194">MNFNQFDSQNIFNNNPSDTFKDLGKQVFNYFSSPTFPTNIYDIDNVIYLESELAGVNKEDIQIDFNNDVLTIQAIKHLKHPDENLTLDERRANQLYRQFDFENIDKNKITANFENGLLTMTLPKIQPNHDTSSSTTIPIS</sequence>
<evidence type="ECO:0000313" key="8">
    <source>
        <dbReference type="Proteomes" id="UP000236395"/>
    </source>
</evidence>
<protein>
    <submittedName>
        <fullName evidence="5">Hsp20 family protein</fullName>
    </submittedName>
    <submittedName>
        <fullName evidence="6">Hsp20/alpha crystallin family protein</fullName>
    </submittedName>
    <submittedName>
        <fullName evidence="4">Putative small heat shock protein</fullName>
    </submittedName>
</protein>
<evidence type="ECO:0000313" key="7">
    <source>
        <dbReference type="Proteomes" id="UP000044616"/>
    </source>
</evidence>
<evidence type="ECO:0000313" key="5">
    <source>
        <dbReference type="EMBL" id="MBE2129030.1"/>
    </source>
</evidence>
<dbReference type="PANTHER" id="PTHR11527">
    <property type="entry name" value="HEAT-SHOCK PROTEIN 20 FAMILY MEMBER"/>
    <property type="match status" value="1"/>
</dbReference>
<comment type="similarity">
    <text evidence="1 2">Belongs to the small heat shock protein (HSP20) family.</text>
</comment>
<evidence type="ECO:0000256" key="1">
    <source>
        <dbReference type="PROSITE-ProRule" id="PRU00285"/>
    </source>
</evidence>
<evidence type="ECO:0000313" key="6">
    <source>
        <dbReference type="EMBL" id="PNZ48943.1"/>
    </source>
</evidence>
<dbReference type="PROSITE" id="PS01031">
    <property type="entry name" value="SHSP"/>
    <property type="match status" value="1"/>
</dbReference>
<keyword evidence="4" id="KW-0346">Stress response</keyword>
<dbReference type="Gene3D" id="2.60.40.790">
    <property type="match status" value="1"/>
</dbReference>
<dbReference type="Proteomes" id="UP000044616">
    <property type="component" value="Unassembled WGS sequence"/>
</dbReference>
<evidence type="ECO:0000313" key="9">
    <source>
        <dbReference type="Proteomes" id="UP000596960"/>
    </source>
</evidence>
<dbReference type="InterPro" id="IPR002068">
    <property type="entry name" value="A-crystallin/Hsp20_dom"/>
</dbReference>
<dbReference type="Proteomes" id="UP000596960">
    <property type="component" value="Unassembled WGS sequence"/>
</dbReference>
<dbReference type="Pfam" id="PF00011">
    <property type="entry name" value="HSP20"/>
    <property type="match status" value="1"/>
</dbReference>
<reference evidence="6 8" key="2">
    <citation type="submission" date="2017-08" db="EMBL/GenBank/DDBJ databases">
        <title>Draft genome sequences of 64 type strains of genus Staph aureus.</title>
        <authorList>
            <person name="Cole K."/>
            <person name="Golubchik T."/>
            <person name="Russell J."/>
            <person name="Foster D."/>
            <person name="Llewelyn M."/>
            <person name="Wilson D."/>
            <person name="Crook D."/>
            <person name="Paul J."/>
        </authorList>
    </citation>
    <scope>NUCLEOTIDE SEQUENCE [LARGE SCALE GENOMIC DNA]</scope>
    <source>
        <strain evidence="6 8">DSM 28300</strain>
    </source>
</reference>
<dbReference type="EMBL" id="PPQS01000042">
    <property type="protein sequence ID" value="PNZ48943.1"/>
    <property type="molecule type" value="Genomic_DNA"/>
</dbReference>
<evidence type="ECO:0000256" key="2">
    <source>
        <dbReference type="RuleBase" id="RU003616"/>
    </source>
</evidence>
<dbReference type="Proteomes" id="UP000236395">
    <property type="component" value="Unassembled WGS sequence"/>
</dbReference>
<evidence type="ECO:0000313" key="4">
    <source>
        <dbReference type="EMBL" id="CDR27734.1"/>
    </source>
</evidence>